<keyword evidence="12" id="KW-1133">Transmembrane helix</keyword>
<dbReference type="PANTHER" id="PTHR32282:SF33">
    <property type="entry name" value="PEPTIDOGLYCAN GLYCOSYLTRANSFERASE"/>
    <property type="match status" value="1"/>
</dbReference>
<evidence type="ECO:0000256" key="6">
    <source>
        <dbReference type="ARBA" id="ARBA00022676"/>
    </source>
</evidence>
<dbReference type="Pfam" id="PF00905">
    <property type="entry name" value="Transpeptidase"/>
    <property type="match status" value="1"/>
</dbReference>
<evidence type="ECO:0000256" key="11">
    <source>
        <dbReference type="ARBA" id="ARBA00049902"/>
    </source>
</evidence>
<keyword evidence="7 15" id="KW-0808">Transferase</keyword>
<keyword evidence="6 15" id="KW-0328">Glycosyltransferase</keyword>
<comment type="pathway">
    <text evidence="1">Cell wall biogenesis; peptidoglycan biosynthesis.</text>
</comment>
<accession>A0ABU0IWI1</accession>
<comment type="catalytic activity">
    <reaction evidence="11">
        <text>[GlcNAc-(1-&gt;4)-Mur2Ac(oyl-L-Ala-gamma-D-Glu-L-Lys-D-Ala-D-Ala)](n)-di-trans,octa-cis-undecaprenyl diphosphate + beta-D-GlcNAc-(1-&gt;4)-Mur2Ac(oyl-L-Ala-gamma-D-Glu-L-Lys-D-Ala-D-Ala)-di-trans,octa-cis-undecaprenyl diphosphate = [GlcNAc-(1-&gt;4)-Mur2Ac(oyl-L-Ala-gamma-D-Glu-L-Lys-D-Ala-D-Ala)](n+1)-di-trans,octa-cis-undecaprenyl diphosphate + di-trans,octa-cis-undecaprenyl diphosphate + H(+)</text>
        <dbReference type="Rhea" id="RHEA:23708"/>
        <dbReference type="Rhea" id="RHEA-COMP:9602"/>
        <dbReference type="Rhea" id="RHEA-COMP:9603"/>
        <dbReference type="ChEBI" id="CHEBI:15378"/>
        <dbReference type="ChEBI" id="CHEBI:58405"/>
        <dbReference type="ChEBI" id="CHEBI:60033"/>
        <dbReference type="ChEBI" id="CHEBI:78435"/>
        <dbReference type="EC" id="2.4.99.28"/>
    </reaction>
</comment>
<evidence type="ECO:0000313" key="15">
    <source>
        <dbReference type="EMBL" id="MDQ0465735.1"/>
    </source>
</evidence>
<dbReference type="InterPro" id="IPR023346">
    <property type="entry name" value="Lysozyme-like_dom_sf"/>
</dbReference>
<dbReference type="EMBL" id="JAUSVS010000008">
    <property type="protein sequence ID" value="MDQ0465735.1"/>
    <property type="molecule type" value="Genomic_DNA"/>
</dbReference>
<dbReference type="Proteomes" id="UP001228905">
    <property type="component" value="Unassembled WGS sequence"/>
</dbReference>
<keyword evidence="12" id="KW-0812">Transmembrane</keyword>
<dbReference type="RefSeq" id="WP_307351308.1">
    <property type="nucleotide sequence ID" value="NZ_JAUSVS010000008.1"/>
</dbReference>
<organism evidence="15 16">
    <name type="scientific">Caulobacter ginsengisoli</name>
    <dbReference type="NCBI Taxonomy" id="400775"/>
    <lineage>
        <taxon>Bacteria</taxon>
        <taxon>Pseudomonadati</taxon>
        <taxon>Pseudomonadota</taxon>
        <taxon>Alphaproteobacteria</taxon>
        <taxon>Caulobacterales</taxon>
        <taxon>Caulobacteraceae</taxon>
        <taxon>Caulobacter</taxon>
    </lineage>
</organism>
<dbReference type="InterPro" id="IPR001264">
    <property type="entry name" value="Glyco_trans_51"/>
</dbReference>
<evidence type="ECO:0000256" key="3">
    <source>
        <dbReference type="ARBA" id="ARBA00007739"/>
    </source>
</evidence>
<name>A0ABU0IWI1_9CAUL</name>
<sequence length="651" mass="71177">MQSGRWSRRRLKPISRLSLPRLASGPAGLAIAFVGLIGLLVTFAWMADLSKLKDLERDFAQRVTITYAYSDGAQMRVEGDRPGPLLDTETLPSYVPNAVLAAEDHRFYEHGGFVLSSILRAGKANLTAGDTQQGGSTITQQLVKNTYGDKSQTLGRKLREIVIASEAERYFRRKYGRRGGKNRILSLYMSRIELGFHHNQPVLGFEDAALRYYNRRARDLTLGQSALIAGMLLNWNRLNPLNNYPEAKKRRDLVLGNMWRYGFIDEADYRRALATDDLPVDNRDRSFLYLVDELRPQVNGFAQAQDARDDIWVNTTLDSGSQRLAASIISRRLNGRDDLDAAMVALDATGAVRILIGARDYGRNQFDIASRGRRPLASTLKPFVYEAALLAGGRPGDTCLDTPLPENYGWPLGNAYSGGDDELTLYEAFAKSSNRVAARLGDQVGRARAKAVLDAVGFRRVLLAPGKTWVIASAGAPLDLAAAYLAFASARGERATPFLFDTFATQQGKVLKRSDRRVAASGLDPDSLRTMRSMMRRVMTHGTGRVAAAGVPLALAGKTGTSDDHHDGWIVVFGQDFVIAVWVGWMGPQGAEGPEDVTGAGLPSLILNDFLRAQTAGWVRSLGPVELSDAELERGQPFAVEPSAGVLSCGA</sequence>
<evidence type="ECO:0000256" key="9">
    <source>
        <dbReference type="ARBA" id="ARBA00023268"/>
    </source>
</evidence>
<dbReference type="Pfam" id="PF00912">
    <property type="entry name" value="Transgly"/>
    <property type="match status" value="1"/>
</dbReference>
<evidence type="ECO:0000259" key="14">
    <source>
        <dbReference type="Pfam" id="PF00912"/>
    </source>
</evidence>
<dbReference type="EC" id="2.4.99.28" evidence="10"/>
<keyword evidence="9" id="KW-0511">Multifunctional enzyme</keyword>
<protein>
    <recommendedName>
        <fullName evidence="10">peptidoglycan glycosyltransferase</fullName>
        <ecNumber evidence="10">2.4.99.28</ecNumber>
    </recommendedName>
</protein>
<dbReference type="SUPFAM" id="SSF53955">
    <property type="entry name" value="Lysozyme-like"/>
    <property type="match status" value="1"/>
</dbReference>
<dbReference type="InterPro" id="IPR036950">
    <property type="entry name" value="PBP_transglycosylase"/>
</dbReference>
<feature type="transmembrane region" description="Helical" evidence="12">
    <location>
        <begin position="21"/>
        <end position="47"/>
    </location>
</feature>
<evidence type="ECO:0000256" key="1">
    <source>
        <dbReference type="ARBA" id="ARBA00004752"/>
    </source>
</evidence>
<gene>
    <name evidence="15" type="ORF">QO010_003527</name>
</gene>
<keyword evidence="16" id="KW-1185">Reference proteome</keyword>
<feature type="domain" description="Penicillin-binding protein transpeptidase" evidence="13">
    <location>
        <begin position="343"/>
        <end position="563"/>
    </location>
</feature>
<proteinExistence type="inferred from homology"/>
<comment type="similarity">
    <text evidence="3">In the N-terminal section; belongs to the glycosyltransferase 51 family.</text>
</comment>
<keyword evidence="5" id="KW-0645">Protease</keyword>
<evidence type="ECO:0000256" key="12">
    <source>
        <dbReference type="SAM" id="Phobius"/>
    </source>
</evidence>
<feature type="domain" description="Glycosyl transferase family 51" evidence="14">
    <location>
        <begin position="85"/>
        <end position="258"/>
    </location>
</feature>
<keyword evidence="4" id="KW-0121">Carboxypeptidase</keyword>
<comment type="caution">
    <text evidence="15">The sequence shown here is derived from an EMBL/GenBank/DDBJ whole genome shotgun (WGS) entry which is preliminary data.</text>
</comment>
<dbReference type="PANTHER" id="PTHR32282">
    <property type="entry name" value="BINDING PROTEIN TRANSPEPTIDASE, PUTATIVE-RELATED"/>
    <property type="match status" value="1"/>
</dbReference>
<evidence type="ECO:0000259" key="13">
    <source>
        <dbReference type="Pfam" id="PF00905"/>
    </source>
</evidence>
<keyword evidence="8 15" id="KW-0378">Hydrolase</keyword>
<dbReference type="Gene3D" id="1.10.3810.10">
    <property type="entry name" value="Biosynthetic peptidoglycan transglycosylase-like"/>
    <property type="match status" value="1"/>
</dbReference>
<evidence type="ECO:0000256" key="8">
    <source>
        <dbReference type="ARBA" id="ARBA00022801"/>
    </source>
</evidence>
<comment type="similarity">
    <text evidence="2">In the C-terminal section; belongs to the transpeptidase family.</text>
</comment>
<dbReference type="InterPro" id="IPR001460">
    <property type="entry name" value="PCN-bd_Tpept"/>
</dbReference>
<dbReference type="InterPro" id="IPR012338">
    <property type="entry name" value="Beta-lactam/transpept-like"/>
</dbReference>
<evidence type="ECO:0000256" key="10">
    <source>
        <dbReference type="ARBA" id="ARBA00044770"/>
    </source>
</evidence>
<dbReference type="SUPFAM" id="SSF56601">
    <property type="entry name" value="beta-lactamase/transpeptidase-like"/>
    <property type="match status" value="1"/>
</dbReference>
<dbReference type="GO" id="GO:0016787">
    <property type="term" value="F:hydrolase activity"/>
    <property type="evidence" value="ECO:0007669"/>
    <property type="project" value="UniProtKB-KW"/>
</dbReference>
<dbReference type="GO" id="GO:0016757">
    <property type="term" value="F:glycosyltransferase activity"/>
    <property type="evidence" value="ECO:0007669"/>
    <property type="project" value="UniProtKB-KW"/>
</dbReference>
<evidence type="ECO:0000313" key="16">
    <source>
        <dbReference type="Proteomes" id="UP001228905"/>
    </source>
</evidence>
<keyword evidence="12" id="KW-0472">Membrane</keyword>
<dbReference type="InterPro" id="IPR050396">
    <property type="entry name" value="Glycosyltr_51/Transpeptidase"/>
</dbReference>
<evidence type="ECO:0000256" key="4">
    <source>
        <dbReference type="ARBA" id="ARBA00022645"/>
    </source>
</evidence>
<evidence type="ECO:0000256" key="7">
    <source>
        <dbReference type="ARBA" id="ARBA00022679"/>
    </source>
</evidence>
<dbReference type="Gene3D" id="3.40.710.10">
    <property type="entry name" value="DD-peptidase/beta-lactamase superfamily"/>
    <property type="match status" value="1"/>
</dbReference>
<evidence type="ECO:0000256" key="2">
    <source>
        <dbReference type="ARBA" id="ARBA00007090"/>
    </source>
</evidence>
<evidence type="ECO:0000256" key="5">
    <source>
        <dbReference type="ARBA" id="ARBA00022670"/>
    </source>
</evidence>
<reference evidence="15 16" key="1">
    <citation type="submission" date="2023-07" db="EMBL/GenBank/DDBJ databases">
        <title>Genomic Encyclopedia of Type Strains, Phase IV (KMG-IV): sequencing the most valuable type-strain genomes for metagenomic binning, comparative biology and taxonomic classification.</title>
        <authorList>
            <person name="Goeker M."/>
        </authorList>
    </citation>
    <scope>NUCLEOTIDE SEQUENCE [LARGE SCALE GENOMIC DNA]</scope>
    <source>
        <strain evidence="15 16">DSM 18695</strain>
    </source>
</reference>